<dbReference type="Pfam" id="PF00593">
    <property type="entry name" value="TonB_dep_Rec_b-barrel"/>
    <property type="match status" value="1"/>
</dbReference>
<evidence type="ECO:0000256" key="2">
    <source>
        <dbReference type="ARBA" id="ARBA00009810"/>
    </source>
</evidence>
<name>A0ABV0GJ18_9BURK</name>
<keyword evidence="3 13" id="KW-0813">Transport</keyword>
<dbReference type="InterPro" id="IPR037066">
    <property type="entry name" value="Plug_dom_sf"/>
</dbReference>
<keyword evidence="10 13" id="KW-0472">Membrane</keyword>
<evidence type="ECO:0000256" key="6">
    <source>
        <dbReference type="ARBA" id="ARBA00022692"/>
    </source>
</evidence>
<comment type="caution">
    <text evidence="18">The sequence shown here is derived from an EMBL/GenBank/DDBJ whole genome shotgun (WGS) entry which is preliminary data.</text>
</comment>
<dbReference type="PROSITE" id="PS52016">
    <property type="entry name" value="TONB_DEPENDENT_REC_3"/>
    <property type="match status" value="1"/>
</dbReference>
<feature type="chain" id="PRO_5046631731" evidence="15">
    <location>
        <begin position="23"/>
        <end position="712"/>
    </location>
</feature>
<protein>
    <submittedName>
        <fullName evidence="18">TonB-dependent receptor</fullName>
    </submittedName>
</protein>
<evidence type="ECO:0000256" key="15">
    <source>
        <dbReference type="SAM" id="SignalP"/>
    </source>
</evidence>
<dbReference type="PANTHER" id="PTHR32552">
    <property type="entry name" value="FERRICHROME IRON RECEPTOR-RELATED"/>
    <property type="match status" value="1"/>
</dbReference>
<dbReference type="InterPro" id="IPR036942">
    <property type="entry name" value="Beta-barrel_TonB_sf"/>
</dbReference>
<evidence type="ECO:0000256" key="8">
    <source>
        <dbReference type="ARBA" id="ARBA00023065"/>
    </source>
</evidence>
<evidence type="ECO:0000313" key="18">
    <source>
        <dbReference type="EMBL" id="MEO3715063.1"/>
    </source>
</evidence>
<accession>A0ABV0GJ18</accession>
<keyword evidence="8" id="KW-0406">Ion transport</keyword>
<keyword evidence="11 18" id="KW-0675">Receptor</keyword>
<dbReference type="EMBL" id="JBDPZC010000011">
    <property type="protein sequence ID" value="MEO3715063.1"/>
    <property type="molecule type" value="Genomic_DNA"/>
</dbReference>
<dbReference type="InterPro" id="IPR012910">
    <property type="entry name" value="Plug_dom"/>
</dbReference>
<dbReference type="InterPro" id="IPR000531">
    <property type="entry name" value="Beta-barrel_TonB"/>
</dbReference>
<comment type="similarity">
    <text evidence="2 13 14">Belongs to the TonB-dependent receptor family.</text>
</comment>
<dbReference type="Gene3D" id="2.40.170.20">
    <property type="entry name" value="TonB-dependent receptor, beta-barrel domain"/>
    <property type="match status" value="1"/>
</dbReference>
<dbReference type="Proteomes" id="UP001462640">
    <property type="component" value="Unassembled WGS sequence"/>
</dbReference>
<dbReference type="InterPro" id="IPR039426">
    <property type="entry name" value="TonB-dep_rcpt-like"/>
</dbReference>
<sequence>MRSTACLFLPCTLWLCVPSASADVEVQTPVMVKGLSTDQKQLDVPFAVSVVDAQALRQSGPMWNLAEAMARVPGLLVADRGNYAQDQQISSRGFGARSSFGVRGLRLYTDGIPATMPDGQGQVAHFDLAGTARLEVVRGPHAVLYGASSGGVIALTSQAIRDRRLELNVDGNSEGAHQARVALASPLPSPAGALTLQASASRLHVAGFRPQSAATRQLAHLRLGWQGEQDRLNVALSQHEQDAQDPLGLPFPPAGIDPHATTPEALQFDTRKSVHQRQLGMSWVHDFHDSGPLRQSSLAAYAGSRGILQFLAIPAATQANPRHGGGVVQVDRHYEGLEAKASFGAGAAELVVGTALERQDDARKGYENFTRVDRALVLGTMGALRRDERNQAATADLFFEARYDWSPAWSATLGARTGHLDVEVRDAYVVPPGNIDDSGRRRFSYTNPTAALGYALRPDWKLYASLARGYETPTLAELAYGPGDGGFNRTLQGQRSTQGELGSKYRTAALEWDAVLFHTRTTDEIGVLSNAAGRATYQNIGRTLRYGAEFSGQWQLHPGWRLSWAWTALSASNRDGFETCTGAPCPSASLPKVQVASGQRLVGTQARTAWVGVAWQPRWMPGELGMEWRGQSRTPVSDARPVSAAGFGITHLRWSRTLAMDDGSEWQAQVRVDNVLNRAYAGTVIVNDGNGRFLEPGAPRTLSLSVRWTRRL</sequence>
<feature type="domain" description="TonB-dependent receptor plug" evidence="17">
    <location>
        <begin position="41"/>
        <end position="151"/>
    </location>
</feature>
<reference evidence="18 19" key="1">
    <citation type="submission" date="2024-05" db="EMBL/GenBank/DDBJ databases">
        <title>Roseateles sp. 2.12 16S ribosomal RNA gene Genome sequencing and assembly.</title>
        <authorList>
            <person name="Woo H."/>
        </authorList>
    </citation>
    <scope>NUCLEOTIDE SEQUENCE [LARGE SCALE GENOMIC DNA]</scope>
    <source>
        <strain evidence="18 19">2.12</strain>
    </source>
</reference>
<keyword evidence="4 13" id="KW-1134">Transmembrane beta strand</keyword>
<keyword evidence="9 14" id="KW-0798">TonB box</keyword>
<evidence type="ECO:0000256" key="13">
    <source>
        <dbReference type="PROSITE-ProRule" id="PRU01360"/>
    </source>
</evidence>
<evidence type="ECO:0000256" key="9">
    <source>
        <dbReference type="ARBA" id="ARBA00023077"/>
    </source>
</evidence>
<evidence type="ECO:0000259" key="16">
    <source>
        <dbReference type="Pfam" id="PF00593"/>
    </source>
</evidence>
<dbReference type="Pfam" id="PF07715">
    <property type="entry name" value="Plug"/>
    <property type="match status" value="1"/>
</dbReference>
<keyword evidence="15" id="KW-0732">Signal</keyword>
<gene>
    <name evidence="18" type="ORF">ABDJ40_20035</name>
</gene>
<keyword evidence="5" id="KW-0410">Iron transport</keyword>
<feature type="signal peptide" evidence="15">
    <location>
        <begin position="1"/>
        <end position="22"/>
    </location>
</feature>
<evidence type="ECO:0000256" key="4">
    <source>
        <dbReference type="ARBA" id="ARBA00022452"/>
    </source>
</evidence>
<keyword evidence="19" id="KW-1185">Reference proteome</keyword>
<evidence type="ECO:0000256" key="10">
    <source>
        <dbReference type="ARBA" id="ARBA00023136"/>
    </source>
</evidence>
<evidence type="ECO:0000256" key="3">
    <source>
        <dbReference type="ARBA" id="ARBA00022448"/>
    </source>
</evidence>
<evidence type="ECO:0000256" key="5">
    <source>
        <dbReference type="ARBA" id="ARBA00022496"/>
    </source>
</evidence>
<evidence type="ECO:0000313" key="19">
    <source>
        <dbReference type="Proteomes" id="UP001462640"/>
    </source>
</evidence>
<keyword evidence="7" id="KW-0408">Iron</keyword>
<evidence type="ECO:0000256" key="14">
    <source>
        <dbReference type="RuleBase" id="RU003357"/>
    </source>
</evidence>
<evidence type="ECO:0000256" key="12">
    <source>
        <dbReference type="ARBA" id="ARBA00023237"/>
    </source>
</evidence>
<comment type="subcellular location">
    <subcellularLocation>
        <location evidence="1 13">Cell outer membrane</location>
        <topology evidence="1 13">Multi-pass membrane protein</topology>
    </subcellularLocation>
</comment>
<dbReference type="PANTHER" id="PTHR32552:SF81">
    <property type="entry name" value="TONB-DEPENDENT OUTER MEMBRANE RECEPTOR"/>
    <property type="match status" value="1"/>
</dbReference>
<dbReference type="RefSeq" id="WP_347612309.1">
    <property type="nucleotide sequence ID" value="NZ_JBDPZC010000011.1"/>
</dbReference>
<keyword evidence="12 13" id="KW-0998">Cell outer membrane</keyword>
<evidence type="ECO:0000256" key="1">
    <source>
        <dbReference type="ARBA" id="ARBA00004571"/>
    </source>
</evidence>
<feature type="domain" description="TonB-dependent receptor-like beta-barrel" evidence="16">
    <location>
        <begin position="228"/>
        <end position="675"/>
    </location>
</feature>
<dbReference type="Gene3D" id="2.170.130.10">
    <property type="entry name" value="TonB-dependent receptor, plug domain"/>
    <property type="match status" value="1"/>
</dbReference>
<keyword evidence="6 13" id="KW-0812">Transmembrane</keyword>
<evidence type="ECO:0000256" key="7">
    <source>
        <dbReference type="ARBA" id="ARBA00023004"/>
    </source>
</evidence>
<proteinExistence type="inferred from homology"/>
<organism evidence="18 19">
    <name type="scientific">Roseateles flavus</name>
    <dbReference type="NCBI Taxonomy" id="3149041"/>
    <lineage>
        <taxon>Bacteria</taxon>
        <taxon>Pseudomonadati</taxon>
        <taxon>Pseudomonadota</taxon>
        <taxon>Betaproteobacteria</taxon>
        <taxon>Burkholderiales</taxon>
        <taxon>Sphaerotilaceae</taxon>
        <taxon>Roseateles</taxon>
    </lineage>
</organism>
<evidence type="ECO:0000259" key="17">
    <source>
        <dbReference type="Pfam" id="PF07715"/>
    </source>
</evidence>
<evidence type="ECO:0000256" key="11">
    <source>
        <dbReference type="ARBA" id="ARBA00023170"/>
    </source>
</evidence>
<dbReference type="SUPFAM" id="SSF56935">
    <property type="entry name" value="Porins"/>
    <property type="match status" value="1"/>
</dbReference>